<keyword evidence="4" id="KW-0812">Transmembrane</keyword>
<dbReference type="GO" id="GO:0008324">
    <property type="term" value="F:monoatomic cation transmembrane transporter activity"/>
    <property type="evidence" value="ECO:0007669"/>
    <property type="project" value="InterPro"/>
</dbReference>
<dbReference type="NCBIfam" id="NF006520">
    <property type="entry name" value="PRK08965.1-4"/>
    <property type="match status" value="1"/>
</dbReference>
<dbReference type="PANTHER" id="PTHR34584:SF1">
    <property type="entry name" value="NA(+)_H(+) ANTIPORTER SUBUNIT E1"/>
    <property type="match status" value="1"/>
</dbReference>
<gene>
    <name evidence="7" type="ORF">ICI42_05195</name>
</gene>
<dbReference type="Pfam" id="PF01899">
    <property type="entry name" value="MNHE"/>
    <property type="match status" value="1"/>
</dbReference>
<name>A0A8J6U175_9HYPH</name>
<comment type="caution">
    <text evidence="7">The sequence shown here is derived from an EMBL/GenBank/DDBJ whole genome shotgun (WGS) entry which is preliminary data.</text>
</comment>
<keyword evidence="6" id="KW-0472">Membrane</keyword>
<evidence type="ECO:0000256" key="2">
    <source>
        <dbReference type="ARBA" id="ARBA00006228"/>
    </source>
</evidence>
<keyword evidence="5" id="KW-1133">Transmembrane helix</keyword>
<dbReference type="PANTHER" id="PTHR34584">
    <property type="entry name" value="NA(+)/H(+) ANTIPORTER SUBUNIT E1"/>
    <property type="match status" value="1"/>
</dbReference>
<dbReference type="PIRSF" id="PIRSF019239">
    <property type="entry name" value="MrpE"/>
    <property type="match status" value="1"/>
</dbReference>
<organism evidence="7 8">
    <name type="scientific">Oryzicola mucosus</name>
    <dbReference type="NCBI Taxonomy" id="2767425"/>
    <lineage>
        <taxon>Bacteria</taxon>
        <taxon>Pseudomonadati</taxon>
        <taxon>Pseudomonadota</taxon>
        <taxon>Alphaproteobacteria</taxon>
        <taxon>Hyphomicrobiales</taxon>
        <taxon>Phyllobacteriaceae</taxon>
        <taxon>Oryzicola</taxon>
    </lineage>
</organism>
<keyword evidence="3" id="KW-1003">Cell membrane</keyword>
<protein>
    <submittedName>
        <fullName evidence="7">Na+/H+ antiporter subunit E</fullName>
    </submittedName>
</protein>
<evidence type="ECO:0000313" key="8">
    <source>
        <dbReference type="Proteomes" id="UP000643405"/>
    </source>
</evidence>
<evidence type="ECO:0000256" key="1">
    <source>
        <dbReference type="ARBA" id="ARBA00004651"/>
    </source>
</evidence>
<dbReference type="GO" id="GO:0005886">
    <property type="term" value="C:plasma membrane"/>
    <property type="evidence" value="ECO:0007669"/>
    <property type="project" value="UniProtKB-SubCell"/>
</dbReference>
<evidence type="ECO:0000313" key="7">
    <source>
        <dbReference type="EMBL" id="MBD0414043.1"/>
    </source>
</evidence>
<dbReference type="InterPro" id="IPR002758">
    <property type="entry name" value="Cation_antiport_E"/>
</dbReference>
<evidence type="ECO:0000256" key="6">
    <source>
        <dbReference type="ARBA" id="ARBA00023136"/>
    </source>
</evidence>
<evidence type="ECO:0000256" key="4">
    <source>
        <dbReference type="ARBA" id="ARBA00022692"/>
    </source>
</evidence>
<proteinExistence type="inferred from homology"/>
<reference evidence="7" key="1">
    <citation type="submission" date="2020-09" db="EMBL/GenBank/DDBJ databases">
        <title>Genome seq and assembly of Tianweitania sp.</title>
        <authorList>
            <person name="Chhetri G."/>
        </authorList>
    </citation>
    <scope>NUCLEOTIDE SEQUENCE</scope>
    <source>
        <strain evidence="7">Rool2</strain>
    </source>
</reference>
<accession>A0A8J6U175</accession>
<dbReference type="AlphaFoldDB" id="A0A8J6U175"/>
<evidence type="ECO:0000256" key="5">
    <source>
        <dbReference type="ARBA" id="ARBA00022989"/>
    </source>
</evidence>
<dbReference type="RefSeq" id="WP_188163427.1">
    <property type="nucleotide sequence ID" value="NZ_JACVVX010000001.1"/>
</dbReference>
<sequence>MSRVLPYPLLTLSLLIMWLLLQQSASPGHILLGLAIALLASRAMAALQPEKPRVIRFLPIFRLAGRAVVDIMASNIAVSKLILNPNSDMTKSGFLTVPLELKHRFGLAILSCIVTATPGSAWLEYHPEESEVLIHVLDIENDQEWIDTLKYRYETLLLEIFG</sequence>
<evidence type="ECO:0000256" key="3">
    <source>
        <dbReference type="ARBA" id="ARBA00022475"/>
    </source>
</evidence>
<comment type="subcellular location">
    <subcellularLocation>
        <location evidence="1">Cell membrane</location>
        <topology evidence="1">Multi-pass membrane protein</topology>
    </subcellularLocation>
</comment>
<dbReference type="Proteomes" id="UP000643405">
    <property type="component" value="Unassembled WGS sequence"/>
</dbReference>
<keyword evidence="8" id="KW-1185">Reference proteome</keyword>
<comment type="similarity">
    <text evidence="2">Belongs to the CPA3 antiporters (TC 2.A.63) subunit E family.</text>
</comment>
<dbReference type="EMBL" id="JACVVX010000001">
    <property type="protein sequence ID" value="MBD0414043.1"/>
    <property type="molecule type" value="Genomic_DNA"/>
</dbReference>